<gene>
    <name evidence="9 15" type="primary">lspA</name>
    <name evidence="16" type="ORF">C1853_15455</name>
    <name evidence="15" type="ORF">C1872_01215</name>
    <name evidence="14" type="ORF">C1875_13400</name>
    <name evidence="17" type="ORF">FIC87_07915</name>
    <name evidence="13" type="ORF">GO726_00975</name>
</gene>
<evidence type="ECO:0000313" key="20">
    <source>
        <dbReference type="Proteomes" id="UP000253970"/>
    </source>
</evidence>
<dbReference type="EC" id="3.4.23.36" evidence="9"/>
<evidence type="ECO:0000256" key="4">
    <source>
        <dbReference type="ARBA" id="ARBA00022692"/>
    </source>
</evidence>
<name>A0A369N0B0_EGGLN</name>
<dbReference type="AlphaFoldDB" id="A0A369N0B0"/>
<evidence type="ECO:0000256" key="3">
    <source>
        <dbReference type="ARBA" id="ARBA00022670"/>
    </source>
</evidence>
<evidence type="ECO:0000313" key="15">
    <source>
        <dbReference type="EMBL" id="RDB82054.1"/>
    </source>
</evidence>
<feature type="transmembrane region" description="Helical" evidence="9">
    <location>
        <begin position="148"/>
        <end position="166"/>
    </location>
</feature>
<feature type="transmembrane region" description="Helical" evidence="9">
    <location>
        <begin position="122"/>
        <end position="141"/>
    </location>
</feature>
<feature type="compositionally biased region" description="Basic and acidic residues" evidence="12">
    <location>
        <begin position="13"/>
        <end position="23"/>
    </location>
</feature>
<dbReference type="InterPro" id="IPR001872">
    <property type="entry name" value="Peptidase_A8"/>
</dbReference>
<keyword evidence="7 9" id="KW-1133">Transmembrane helix</keyword>
<dbReference type="GO" id="GO:0006508">
    <property type="term" value="P:proteolysis"/>
    <property type="evidence" value="ECO:0007669"/>
    <property type="project" value="UniProtKB-KW"/>
</dbReference>
<feature type="active site" evidence="9">
    <location>
        <position position="192"/>
    </location>
</feature>
<evidence type="ECO:0000313" key="14">
    <source>
        <dbReference type="EMBL" id="RDB67478.1"/>
    </source>
</evidence>
<proteinExistence type="inferred from homology"/>
<dbReference type="Proteomes" id="UP000253915">
    <property type="component" value="Unassembled WGS sequence"/>
</dbReference>
<dbReference type="GO" id="GO:0005886">
    <property type="term" value="C:plasma membrane"/>
    <property type="evidence" value="ECO:0007669"/>
    <property type="project" value="UniProtKB-SubCell"/>
</dbReference>
<comment type="subcellular location">
    <subcellularLocation>
        <location evidence="9">Cell membrane</location>
        <topology evidence="9">Multi-pass membrane protein</topology>
    </subcellularLocation>
</comment>
<organism evidence="15 18">
    <name type="scientific">Eggerthella lenta</name>
    <name type="common">Eubacterium lentum</name>
    <dbReference type="NCBI Taxonomy" id="84112"/>
    <lineage>
        <taxon>Bacteria</taxon>
        <taxon>Bacillati</taxon>
        <taxon>Actinomycetota</taxon>
        <taxon>Coriobacteriia</taxon>
        <taxon>Eggerthellales</taxon>
        <taxon>Eggerthellaceae</taxon>
        <taxon>Eggerthella</taxon>
    </lineage>
</organism>
<evidence type="ECO:0000313" key="16">
    <source>
        <dbReference type="EMBL" id="RDC33698.1"/>
    </source>
</evidence>
<evidence type="ECO:0000256" key="1">
    <source>
        <dbReference type="ARBA" id="ARBA00006139"/>
    </source>
</evidence>
<dbReference type="PRINTS" id="PR00781">
    <property type="entry name" value="LIPOSIGPTASE"/>
</dbReference>
<evidence type="ECO:0000256" key="8">
    <source>
        <dbReference type="ARBA" id="ARBA00023136"/>
    </source>
</evidence>
<comment type="pathway">
    <text evidence="9">Protein modification; lipoprotein biosynthesis (signal peptide cleavage).</text>
</comment>
<comment type="catalytic activity">
    <reaction evidence="9 10">
        <text>Release of signal peptides from bacterial membrane prolipoproteins. Hydrolyzes -Xaa-Yaa-Zaa-|-(S,diacylglyceryl)Cys-, in which Xaa is hydrophobic (preferably Leu), and Yaa (Ala or Ser) and Zaa (Gly or Ala) have small, neutral side chains.</text>
        <dbReference type="EC" id="3.4.23.36"/>
    </reaction>
</comment>
<dbReference type="EMBL" id="PPUQ01000035">
    <property type="protein sequence ID" value="RDC33698.1"/>
    <property type="molecule type" value="Genomic_DNA"/>
</dbReference>
<keyword evidence="3 9" id="KW-0645">Protease</keyword>
<dbReference type="Proteomes" id="UP000253752">
    <property type="component" value="Unassembled WGS sequence"/>
</dbReference>
<evidence type="ECO:0000313" key="17">
    <source>
        <dbReference type="EMBL" id="TNU90852.1"/>
    </source>
</evidence>
<evidence type="ECO:0000256" key="11">
    <source>
        <dbReference type="RuleBase" id="RU004181"/>
    </source>
</evidence>
<accession>A0A369N0B0</accession>
<dbReference type="Proteomes" id="UP000312594">
    <property type="component" value="Unassembled WGS sequence"/>
</dbReference>
<protein>
    <recommendedName>
        <fullName evidence="9">Lipoprotein signal peptidase</fullName>
        <ecNumber evidence="9">3.4.23.36</ecNumber>
    </recommendedName>
    <alternativeName>
        <fullName evidence="9">Prolipoprotein signal peptidase</fullName>
    </alternativeName>
    <alternativeName>
        <fullName evidence="9">Signal peptidase II</fullName>
        <shortName evidence="9">SPase II</shortName>
    </alternativeName>
</protein>
<evidence type="ECO:0000256" key="5">
    <source>
        <dbReference type="ARBA" id="ARBA00022750"/>
    </source>
</evidence>
<comment type="function">
    <text evidence="9 10">This protein specifically catalyzes the removal of signal peptides from prolipoproteins.</text>
</comment>
<evidence type="ECO:0000313" key="18">
    <source>
        <dbReference type="Proteomes" id="UP000253752"/>
    </source>
</evidence>
<keyword evidence="6 9" id="KW-0378">Hydrolase</keyword>
<evidence type="ECO:0000313" key="22">
    <source>
        <dbReference type="Proteomes" id="UP000436429"/>
    </source>
</evidence>
<dbReference type="EMBL" id="PPTU01000029">
    <property type="protein sequence ID" value="RDB67478.1"/>
    <property type="molecule type" value="Genomic_DNA"/>
</dbReference>
<reference evidence="17" key="3">
    <citation type="submission" date="2019-06" db="EMBL/GenBank/DDBJ databases">
        <authorList>
            <person name="Bisanz J.E."/>
            <person name="Turnbaugh P.J."/>
        </authorList>
    </citation>
    <scope>NUCLEOTIDE SEQUENCE</scope>
    <source>
        <strain evidence="17">SECO-MT75m2</strain>
    </source>
</reference>
<dbReference type="EMBL" id="PPTX01000001">
    <property type="protein sequence ID" value="RDB82054.1"/>
    <property type="molecule type" value="Genomic_DNA"/>
</dbReference>
<dbReference type="PROSITE" id="PS00855">
    <property type="entry name" value="SPASE_II"/>
    <property type="match status" value="1"/>
</dbReference>
<evidence type="ECO:0000256" key="10">
    <source>
        <dbReference type="RuleBase" id="RU000594"/>
    </source>
</evidence>
<dbReference type="EMBL" id="WPOM01000001">
    <property type="protein sequence ID" value="MVN31753.1"/>
    <property type="molecule type" value="Genomic_DNA"/>
</dbReference>
<evidence type="ECO:0000256" key="12">
    <source>
        <dbReference type="SAM" id="MobiDB-lite"/>
    </source>
</evidence>
<evidence type="ECO:0000256" key="2">
    <source>
        <dbReference type="ARBA" id="ARBA00022475"/>
    </source>
</evidence>
<feature type="transmembrane region" description="Helical" evidence="9">
    <location>
        <begin position="63"/>
        <end position="80"/>
    </location>
</feature>
<reference evidence="13 22" key="4">
    <citation type="submission" date="2019-11" db="EMBL/GenBank/DDBJ databases">
        <title>Whole genome shotgun sequencing (WGS) data from Adlercreutzia equolifaciens ResAG-91, Eggerthella lenta MRI-F36, MRI-F37, MRI-F40, ResAG-49, ResAG-88, ResAG-121, ResAG-145, and Gordonibacter sp. ResAG-5, ResAG-26, ResAG-43, ResAG-50, ResAG-59.</title>
        <authorList>
            <person name="Stoll D.A."/>
            <person name="Danylec N."/>
            <person name="Franz C.M.A.P."/>
            <person name="Huch M."/>
        </authorList>
    </citation>
    <scope>NUCLEOTIDE SEQUENCE [LARGE SCALE GENOMIC DNA]</scope>
    <source>
        <strain evidence="13 22">ResAG-88</strain>
    </source>
</reference>
<evidence type="ECO:0000313" key="19">
    <source>
        <dbReference type="Proteomes" id="UP000253915"/>
    </source>
</evidence>
<dbReference type="PANTHER" id="PTHR33695">
    <property type="entry name" value="LIPOPROTEIN SIGNAL PEPTIDASE"/>
    <property type="match status" value="1"/>
</dbReference>
<keyword evidence="4 9" id="KW-0812">Transmembrane</keyword>
<feature type="transmembrane region" description="Helical" evidence="9">
    <location>
        <begin position="186"/>
        <end position="210"/>
    </location>
</feature>
<dbReference type="GO" id="GO:0004190">
    <property type="term" value="F:aspartic-type endopeptidase activity"/>
    <property type="evidence" value="ECO:0007669"/>
    <property type="project" value="UniProtKB-UniRule"/>
</dbReference>
<evidence type="ECO:0000256" key="6">
    <source>
        <dbReference type="ARBA" id="ARBA00022801"/>
    </source>
</evidence>
<sequence>MDTESPDKQPSSRRPERPERVDGIDAASSESVPTLSDERGDSKEAAFSEEEARQLKADRSRHTLVFGIVVLAWLALDTLTKNYFNGSYSMGEVITGPLLGLVRFHLVHNTGAAWGMFGDSTFLLGVMSLIVCVLLTVYLFFLAYRPNIVQVVGAALVVAGGLGNAFDRFALGYVVDFIEPVFIDFPVFNVADIGVTCGFVLFLVGVIVSWRHEDRLSAELAASDGEGEGTDAR</sequence>
<dbReference type="UniPathway" id="UPA00665"/>
<dbReference type="Proteomes" id="UP000436429">
    <property type="component" value="Unassembled WGS sequence"/>
</dbReference>
<feature type="region of interest" description="Disordered" evidence="12">
    <location>
        <begin position="1"/>
        <end position="44"/>
    </location>
</feature>
<evidence type="ECO:0000313" key="13">
    <source>
        <dbReference type="EMBL" id="MVN31753.1"/>
    </source>
</evidence>
<evidence type="ECO:0000313" key="21">
    <source>
        <dbReference type="Proteomes" id="UP000312594"/>
    </source>
</evidence>
<reference evidence="18 19" key="2">
    <citation type="journal article" date="2018" name="Elife">
        <title>Discovery and characterization of a prevalent human gut bacterial enzyme sufficient for the inactivation of a family of plant toxins.</title>
        <authorList>
            <person name="Koppel N."/>
            <person name="Bisanz J.E."/>
            <person name="Pandelia M.E."/>
            <person name="Turnbaugh P.J."/>
            <person name="Balskus E.P."/>
        </authorList>
    </citation>
    <scope>NUCLEOTIDE SEQUENCE [LARGE SCALE GENOMIC DNA]</scope>
    <source>
        <strain evidence="16 19">16A</strain>
        <strain evidence="15 18">MR1 #12</strain>
        <strain evidence="14 20">W1 BHI 6</strain>
    </source>
</reference>
<keyword evidence="8 9" id="KW-0472">Membrane</keyword>
<dbReference type="RefSeq" id="WP_009306966.1">
    <property type="nucleotide sequence ID" value="NZ_AP031442.1"/>
</dbReference>
<evidence type="ECO:0000256" key="9">
    <source>
        <dbReference type="HAMAP-Rule" id="MF_00161"/>
    </source>
</evidence>
<evidence type="ECO:0000256" key="7">
    <source>
        <dbReference type="ARBA" id="ARBA00022989"/>
    </source>
</evidence>
<reference evidence="17 21" key="1">
    <citation type="journal article" date="2005" name="Appl. Environ. Microbiol.">
        <title>Intestinal bacterial communities that produce active estrogen-like compounds enterodiol and enterolactone in humans.</title>
        <authorList>
            <person name="Clavel T."/>
            <person name="Henderson G."/>
            <person name="Alpert C.A."/>
            <person name="Philippe C."/>
            <person name="Rigottier-Gois L."/>
            <person name="Dore J."/>
            <person name="Blaut M."/>
        </authorList>
    </citation>
    <scope>NUCLEOTIDE SEQUENCE [LARGE SCALE GENOMIC DNA]</scope>
    <source>
        <strain evidence="17 21">SECO-MT75m2</strain>
    </source>
</reference>
<keyword evidence="5 9" id="KW-0064">Aspartyl protease</keyword>
<comment type="caution">
    <text evidence="15">The sequence shown here is derived from an EMBL/GenBank/DDBJ whole genome shotgun (WGS) entry which is preliminary data.</text>
</comment>
<feature type="active site" evidence="9">
    <location>
        <position position="176"/>
    </location>
</feature>
<dbReference type="NCBIfam" id="TIGR00077">
    <property type="entry name" value="lspA"/>
    <property type="match status" value="1"/>
</dbReference>
<keyword evidence="2 9" id="KW-1003">Cell membrane</keyword>
<dbReference type="EMBL" id="VEVP01000015">
    <property type="protein sequence ID" value="TNU90852.1"/>
    <property type="molecule type" value="Genomic_DNA"/>
</dbReference>
<dbReference type="PANTHER" id="PTHR33695:SF1">
    <property type="entry name" value="LIPOPROTEIN SIGNAL PEPTIDASE"/>
    <property type="match status" value="1"/>
</dbReference>
<dbReference type="HAMAP" id="MF_00161">
    <property type="entry name" value="LspA"/>
    <property type="match status" value="1"/>
</dbReference>
<comment type="similarity">
    <text evidence="1 9 11">Belongs to the peptidase A8 family.</text>
</comment>
<dbReference type="Proteomes" id="UP000253970">
    <property type="component" value="Unassembled WGS sequence"/>
</dbReference>
<dbReference type="Pfam" id="PF01252">
    <property type="entry name" value="Peptidase_A8"/>
    <property type="match status" value="1"/>
</dbReference>